<dbReference type="Pfam" id="PF05553">
    <property type="entry name" value="DUF761"/>
    <property type="match status" value="1"/>
</dbReference>
<comment type="caution">
    <text evidence="2">The sequence shown here is derived from an EMBL/GenBank/DDBJ whole genome shotgun (WGS) entry which is preliminary data.</text>
</comment>
<gene>
    <name evidence="2" type="ORF">ZIOFF_052951</name>
</gene>
<dbReference type="AlphaFoldDB" id="A0A8J5FR51"/>
<reference evidence="2 3" key="1">
    <citation type="submission" date="2020-08" db="EMBL/GenBank/DDBJ databases">
        <title>Plant Genome Project.</title>
        <authorList>
            <person name="Zhang R.-G."/>
        </authorList>
    </citation>
    <scope>NUCLEOTIDE SEQUENCE [LARGE SCALE GENOMIC DNA]</scope>
    <source>
        <tissue evidence="2">Rhizome</tissue>
    </source>
</reference>
<dbReference type="PANTHER" id="PTHR33098:SF15">
    <property type="entry name" value="DUF761 DOMAIN PROTEIN"/>
    <property type="match status" value="1"/>
</dbReference>
<dbReference type="EMBL" id="JACMSC010000015">
    <property type="protein sequence ID" value="KAG6484436.1"/>
    <property type="molecule type" value="Genomic_DNA"/>
</dbReference>
<dbReference type="PANTHER" id="PTHR33098">
    <property type="entry name" value="COTTON FIBER (DUF761)"/>
    <property type="match status" value="1"/>
</dbReference>
<dbReference type="InterPro" id="IPR008480">
    <property type="entry name" value="DUF761_pln"/>
</dbReference>
<dbReference type="Proteomes" id="UP000734854">
    <property type="component" value="Unassembled WGS sequence"/>
</dbReference>
<proteinExistence type="predicted"/>
<evidence type="ECO:0000313" key="2">
    <source>
        <dbReference type="EMBL" id="KAG6484436.1"/>
    </source>
</evidence>
<organism evidence="2 3">
    <name type="scientific">Zingiber officinale</name>
    <name type="common">Ginger</name>
    <name type="synonym">Amomum zingiber</name>
    <dbReference type="NCBI Taxonomy" id="94328"/>
    <lineage>
        <taxon>Eukaryota</taxon>
        <taxon>Viridiplantae</taxon>
        <taxon>Streptophyta</taxon>
        <taxon>Embryophyta</taxon>
        <taxon>Tracheophyta</taxon>
        <taxon>Spermatophyta</taxon>
        <taxon>Magnoliopsida</taxon>
        <taxon>Liliopsida</taxon>
        <taxon>Zingiberales</taxon>
        <taxon>Zingiberaceae</taxon>
        <taxon>Zingiber</taxon>
    </lineage>
</organism>
<keyword evidence="3" id="KW-1185">Reference proteome</keyword>
<name>A0A8J5FR51_ZINOF</name>
<accession>A0A8J5FR51</accession>
<feature type="region of interest" description="Disordered" evidence="1">
    <location>
        <begin position="1"/>
        <end position="57"/>
    </location>
</feature>
<sequence length="109" mass="12134">MAAANSTNNNMLHAVTAESNSEGSRDSRSRRVANNSTRDDAVAGFARGGGAGGERIQRRQVASARRAEYVEVENINEEADAFIRRFRQQLHLQRLQSIENYNQMLARGL</sequence>
<protein>
    <submittedName>
        <fullName evidence="2">Uncharacterized protein</fullName>
    </submittedName>
</protein>
<feature type="compositionally biased region" description="Polar residues" evidence="1">
    <location>
        <begin position="1"/>
        <end position="22"/>
    </location>
</feature>
<evidence type="ECO:0000313" key="3">
    <source>
        <dbReference type="Proteomes" id="UP000734854"/>
    </source>
</evidence>
<evidence type="ECO:0000256" key="1">
    <source>
        <dbReference type="SAM" id="MobiDB-lite"/>
    </source>
</evidence>